<name>A0ABR8DFE2_9NOST</name>
<evidence type="ECO:0000313" key="1">
    <source>
        <dbReference type="EMBL" id="MBD2505243.1"/>
    </source>
</evidence>
<evidence type="ECO:0000313" key="2">
    <source>
        <dbReference type="Proteomes" id="UP000661112"/>
    </source>
</evidence>
<dbReference type="RefSeq" id="WP_190479858.1">
    <property type="nucleotide sequence ID" value="NZ_JACJSG010000075.1"/>
</dbReference>
<gene>
    <name evidence="1" type="ORF">H6G83_32360</name>
</gene>
<protein>
    <submittedName>
        <fullName evidence="1">Uncharacterized protein</fullName>
    </submittedName>
</protein>
<dbReference type="EMBL" id="JACJSG010000075">
    <property type="protein sequence ID" value="MBD2505243.1"/>
    <property type="molecule type" value="Genomic_DNA"/>
</dbReference>
<sequence>MKLFTCYTSIMVMVLGGAVILHAGLEGAEGATGILGGEGEAGLEGIVWSNG</sequence>
<keyword evidence="2" id="KW-1185">Reference proteome</keyword>
<organism evidence="1 2">
    <name type="scientific">Anabaena azotica FACHB-119</name>
    <dbReference type="NCBI Taxonomy" id="947527"/>
    <lineage>
        <taxon>Bacteria</taxon>
        <taxon>Bacillati</taxon>
        <taxon>Cyanobacteriota</taxon>
        <taxon>Cyanophyceae</taxon>
        <taxon>Nostocales</taxon>
        <taxon>Nostocaceae</taxon>
        <taxon>Anabaena</taxon>
        <taxon>Anabaena azotica</taxon>
    </lineage>
</organism>
<comment type="caution">
    <text evidence="1">The sequence shown here is derived from an EMBL/GenBank/DDBJ whole genome shotgun (WGS) entry which is preliminary data.</text>
</comment>
<proteinExistence type="predicted"/>
<dbReference type="Proteomes" id="UP000661112">
    <property type="component" value="Unassembled WGS sequence"/>
</dbReference>
<reference evidence="1 2" key="1">
    <citation type="journal article" date="2020" name="ISME J.">
        <title>Comparative genomics reveals insights into cyanobacterial evolution and habitat adaptation.</title>
        <authorList>
            <person name="Chen M.Y."/>
            <person name="Teng W.K."/>
            <person name="Zhao L."/>
            <person name="Hu C.X."/>
            <person name="Zhou Y.K."/>
            <person name="Han B.P."/>
            <person name="Song L.R."/>
            <person name="Shu W.S."/>
        </authorList>
    </citation>
    <scope>NUCLEOTIDE SEQUENCE [LARGE SCALE GENOMIC DNA]</scope>
    <source>
        <strain evidence="1 2">FACHB-119</strain>
    </source>
</reference>
<accession>A0ABR8DFE2</accession>